<proteinExistence type="predicted"/>
<evidence type="ECO:0000313" key="1">
    <source>
        <dbReference type="EMBL" id="OGK07274.1"/>
    </source>
</evidence>
<comment type="caution">
    <text evidence="1">The sequence shown here is derived from an EMBL/GenBank/DDBJ whole genome shotgun (WGS) entry which is preliminary data.</text>
</comment>
<dbReference type="EMBL" id="MFYX01000011">
    <property type="protein sequence ID" value="OGK07274.1"/>
    <property type="molecule type" value="Genomic_DNA"/>
</dbReference>
<dbReference type="AlphaFoldDB" id="A0A1F7FKM3"/>
<organism evidence="1 2">
    <name type="scientific">Candidatus Raymondbacteria bacterium RIFOXYD12_FULL_49_13</name>
    <dbReference type="NCBI Taxonomy" id="1817890"/>
    <lineage>
        <taxon>Bacteria</taxon>
        <taxon>Raymondiibacteriota</taxon>
    </lineage>
</organism>
<dbReference type="InterPro" id="IPR036390">
    <property type="entry name" value="WH_DNA-bd_sf"/>
</dbReference>
<gene>
    <name evidence="1" type="ORF">A2519_14200</name>
</gene>
<dbReference type="Proteomes" id="UP000179243">
    <property type="component" value="Unassembled WGS sequence"/>
</dbReference>
<reference evidence="1 2" key="1">
    <citation type="journal article" date="2016" name="Nat. Commun.">
        <title>Thousands of microbial genomes shed light on interconnected biogeochemical processes in an aquifer system.</title>
        <authorList>
            <person name="Anantharaman K."/>
            <person name="Brown C.T."/>
            <person name="Hug L.A."/>
            <person name="Sharon I."/>
            <person name="Castelle C.J."/>
            <person name="Probst A.J."/>
            <person name="Thomas B.C."/>
            <person name="Singh A."/>
            <person name="Wilkins M.J."/>
            <person name="Karaoz U."/>
            <person name="Brodie E.L."/>
            <person name="Williams K.H."/>
            <person name="Hubbard S.S."/>
            <person name="Banfield J.F."/>
        </authorList>
    </citation>
    <scope>NUCLEOTIDE SEQUENCE [LARGE SCALE GENOMIC DNA]</scope>
</reference>
<evidence type="ECO:0000313" key="2">
    <source>
        <dbReference type="Proteomes" id="UP000179243"/>
    </source>
</evidence>
<sequence>MSDILRASWCKLGIRFGTEPYPEDVDPEKLIVETTYAGRNETRLLWAMLTWIVQFADLLNSARLVRMLPEADIAVLGAVLSIAIKNNADKKLNNIIKKCKPKPEPEILFHSMAAMNVTAQHEKDNALDDFKAWGLFSSTIRLMDDAIETSKTVLQRNKNLAFRAAFGPSIRSDLLFWLSQHAHTSIRAAAQAINLSYQPVYAEALRLTRNGLVACERIGHVNVLSLTEKSRLFLAALPV</sequence>
<dbReference type="SUPFAM" id="SSF46785">
    <property type="entry name" value="Winged helix' DNA-binding domain"/>
    <property type="match status" value="1"/>
</dbReference>
<name>A0A1F7FKM3_UNCRA</name>
<accession>A0A1F7FKM3</accession>
<protein>
    <submittedName>
        <fullName evidence="1">Uncharacterized protein</fullName>
    </submittedName>
</protein>